<evidence type="ECO:0000256" key="2">
    <source>
        <dbReference type="ARBA" id="ARBA00022614"/>
    </source>
</evidence>
<proteinExistence type="predicted"/>
<dbReference type="SUPFAM" id="SSF52058">
    <property type="entry name" value="L domain-like"/>
    <property type="match status" value="1"/>
</dbReference>
<dbReference type="PANTHER" id="PTHR48010">
    <property type="entry name" value="OS05G0588300 PROTEIN"/>
    <property type="match status" value="1"/>
</dbReference>
<evidence type="ECO:0000256" key="7">
    <source>
        <dbReference type="PROSITE-ProRule" id="PRU10141"/>
    </source>
</evidence>
<dbReference type="SUPFAM" id="SSF56112">
    <property type="entry name" value="Protein kinase-like (PK-like)"/>
    <property type="match status" value="1"/>
</dbReference>
<accession>A0ABP0WWN2</accession>
<name>A0ABP0WWN2_9BRYO</name>
<dbReference type="Pfam" id="PF00069">
    <property type="entry name" value="Pkinase"/>
    <property type="match status" value="1"/>
</dbReference>
<keyword evidence="2" id="KW-0433">Leucine-rich repeat</keyword>
<feature type="transmembrane region" description="Helical" evidence="9">
    <location>
        <begin position="12"/>
        <end position="32"/>
    </location>
</feature>
<dbReference type="PROSITE" id="PS00107">
    <property type="entry name" value="PROTEIN_KINASE_ATP"/>
    <property type="match status" value="1"/>
</dbReference>
<dbReference type="Gene3D" id="3.30.200.20">
    <property type="entry name" value="Phosphorylase Kinase, domain 1"/>
    <property type="match status" value="1"/>
</dbReference>
<keyword evidence="7" id="KW-0067">ATP-binding</keyword>
<dbReference type="Pfam" id="PF00560">
    <property type="entry name" value="LRR_1"/>
    <property type="match status" value="3"/>
</dbReference>
<dbReference type="InterPro" id="IPR000719">
    <property type="entry name" value="Prot_kinase_dom"/>
</dbReference>
<feature type="binding site" evidence="7">
    <location>
        <position position="388"/>
    </location>
    <ligand>
        <name>ATP</name>
        <dbReference type="ChEBI" id="CHEBI:30616"/>
    </ligand>
</feature>
<organism evidence="11 12">
    <name type="scientific">Sphagnum jensenii</name>
    <dbReference type="NCBI Taxonomy" id="128206"/>
    <lineage>
        <taxon>Eukaryota</taxon>
        <taxon>Viridiplantae</taxon>
        <taxon>Streptophyta</taxon>
        <taxon>Embryophyta</taxon>
        <taxon>Bryophyta</taxon>
        <taxon>Sphagnophytina</taxon>
        <taxon>Sphagnopsida</taxon>
        <taxon>Sphagnales</taxon>
        <taxon>Sphagnaceae</taxon>
        <taxon>Sphagnum</taxon>
    </lineage>
</organism>
<evidence type="ECO:0000256" key="9">
    <source>
        <dbReference type="SAM" id="Phobius"/>
    </source>
</evidence>
<dbReference type="EMBL" id="OZ020098">
    <property type="protein sequence ID" value="CAK9270779.1"/>
    <property type="molecule type" value="Genomic_DNA"/>
</dbReference>
<dbReference type="CDD" id="cd14066">
    <property type="entry name" value="STKc_IRAK"/>
    <property type="match status" value="1"/>
</dbReference>
<keyword evidence="6 9" id="KW-0472">Membrane</keyword>
<dbReference type="Gene3D" id="1.10.510.10">
    <property type="entry name" value="Transferase(Phosphotransferase) domain 1"/>
    <property type="match status" value="1"/>
</dbReference>
<keyword evidence="7" id="KW-0547">Nucleotide-binding</keyword>
<feature type="domain" description="Protein kinase" evidence="10">
    <location>
        <begin position="360"/>
        <end position="632"/>
    </location>
</feature>
<reference evidence="11" key="1">
    <citation type="submission" date="2024-02" db="EMBL/GenBank/DDBJ databases">
        <authorList>
            <consortium name="ELIXIR-Norway"/>
            <consortium name="Elixir Norway"/>
        </authorList>
    </citation>
    <scope>NUCLEOTIDE SEQUENCE</scope>
</reference>
<dbReference type="InterPro" id="IPR050994">
    <property type="entry name" value="At_inactive_RLKs"/>
</dbReference>
<keyword evidence="4" id="KW-0677">Repeat</keyword>
<dbReference type="InterPro" id="IPR017441">
    <property type="entry name" value="Protein_kinase_ATP_BS"/>
</dbReference>
<feature type="transmembrane region" description="Helical" evidence="9">
    <location>
        <begin position="274"/>
        <end position="300"/>
    </location>
</feature>
<evidence type="ECO:0000259" key="10">
    <source>
        <dbReference type="PROSITE" id="PS50011"/>
    </source>
</evidence>
<dbReference type="Gene3D" id="3.80.10.10">
    <property type="entry name" value="Ribonuclease Inhibitor"/>
    <property type="match status" value="2"/>
</dbReference>
<gene>
    <name evidence="11" type="ORF">CSSPJE1EN1_LOCUS16257</name>
</gene>
<dbReference type="PROSITE" id="PS50011">
    <property type="entry name" value="PROTEIN_KINASE_DOM"/>
    <property type="match status" value="1"/>
</dbReference>
<protein>
    <recommendedName>
        <fullName evidence="10">Protein kinase domain-containing protein</fullName>
    </recommendedName>
</protein>
<dbReference type="InterPro" id="IPR032675">
    <property type="entry name" value="LRR_dom_sf"/>
</dbReference>
<evidence type="ECO:0000256" key="6">
    <source>
        <dbReference type="ARBA" id="ARBA00023136"/>
    </source>
</evidence>
<evidence type="ECO:0000256" key="5">
    <source>
        <dbReference type="ARBA" id="ARBA00022989"/>
    </source>
</evidence>
<keyword evidence="12" id="KW-1185">Reference proteome</keyword>
<sequence>MRTLLHTHTHTHNIGCVLSCFLSFFLFVPVLLSSDARTLLTFQASADASFRYLNWTTTTGGGDEGDDPCSNHWNGIQCDKEGRVIALVLEGMQLTGPIHMLTNLTQLRLLSLKDNELNGSLPDMTQWPFMKLLYLNNNQFSGPIPSSLGGLSRLVRLAVSNNQLSGPIPLSLANLTHLVTLRLEDNQLSGSIPALQLTNLQDFNVSHNQLTGLIPAPFDHFGASAFLGNPLLCGSPLFAGVACNGSQPMTVPSTQSSGPGSPSTKQKPALGKGAIIAIAVGGGAAALVLMSLVFFLIYYWHKYPSHSNEKPAAGKKLEATNMTSPSLYSGVQLPEADQSKLVFFEHGSTAAMFELDDLLRASAELLGKGSFGTTYKAVLEDGTVVAVKRLKETGTSSKKEYEQKMELIGKLRHHNVLPLRAYYYAKEERLLAYDFQPKGSLYALLHGNRGPGRTPVDWVTRLRIALGVAQGLTYLHHQCGSQKIPHGNIKSSNVLLDESLNPLIADFGIALLLTSNAPPSRLAGYCAPELIDNKRISQCADVYSFGVLLLELLTGKAPASANRQEEGIDLPRWVKSVVREEWTSEVFDIELMQYKNIEEDMVSMLQTAMLCIEPLPERRPQMDQVVALLEKLCTVEQSPAHDHSYSISPSPSEETGAASG</sequence>
<evidence type="ECO:0000313" key="12">
    <source>
        <dbReference type="Proteomes" id="UP001497444"/>
    </source>
</evidence>
<dbReference type="Proteomes" id="UP001497444">
    <property type="component" value="Chromosome 3"/>
</dbReference>
<dbReference type="InterPro" id="IPR001611">
    <property type="entry name" value="Leu-rich_rpt"/>
</dbReference>
<evidence type="ECO:0000256" key="4">
    <source>
        <dbReference type="ARBA" id="ARBA00022737"/>
    </source>
</evidence>
<evidence type="ECO:0000313" key="11">
    <source>
        <dbReference type="EMBL" id="CAK9270779.1"/>
    </source>
</evidence>
<keyword evidence="3 9" id="KW-0812">Transmembrane</keyword>
<feature type="region of interest" description="Disordered" evidence="8">
    <location>
        <begin position="640"/>
        <end position="660"/>
    </location>
</feature>
<comment type="subcellular location">
    <subcellularLocation>
        <location evidence="1">Membrane</location>
    </subcellularLocation>
</comment>
<dbReference type="PANTHER" id="PTHR48010:SF90">
    <property type="entry name" value="OS07G0574100 PROTEIN"/>
    <property type="match status" value="1"/>
</dbReference>
<keyword evidence="5 9" id="KW-1133">Transmembrane helix</keyword>
<dbReference type="InterPro" id="IPR011009">
    <property type="entry name" value="Kinase-like_dom_sf"/>
</dbReference>
<evidence type="ECO:0000256" key="3">
    <source>
        <dbReference type="ARBA" id="ARBA00022692"/>
    </source>
</evidence>
<evidence type="ECO:0000256" key="1">
    <source>
        <dbReference type="ARBA" id="ARBA00004370"/>
    </source>
</evidence>
<evidence type="ECO:0000256" key="8">
    <source>
        <dbReference type="SAM" id="MobiDB-lite"/>
    </source>
</evidence>